<dbReference type="PANTHER" id="PTHR21228">
    <property type="entry name" value="FAST LEU-RICH DOMAIN-CONTAINING"/>
    <property type="match status" value="1"/>
</dbReference>
<feature type="region of interest" description="Disordered" evidence="1">
    <location>
        <begin position="41"/>
        <end position="133"/>
    </location>
</feature>
<dbReference type="OrthoDB" id="2019031at2759"/>
<name>A0A836C6A1_9CHLO</name>
<protein>
    <submittedName>
        <fullName evidence="2">Uncharacterized protein</fullName>
    </submittedName>
</protein>
<feature type="compositionally biased region" description="Low complexity" evidence="1">
    <location>
        <begin position="118"/>
        <end position="133"/>
    </location>
</feature>
<dbReference type="PANTHER" id="PTHR21228:SF40">
    <property type="entry name" value="LD45607P"/>
    <property type="match status" value="1"/>
</dbReference>
<feature type="compositionally biased region" description="Basic residues" evidence="1">
    <location>
        <begin position="46"/>
        <end position="55"/>
    </location>
</feature>
<evidence type="ECO:0000256" key="1">
    <source>
        <dbReference type="SAM" id="MobiDB-lite"/>
    </source>
</evidence>
<feature type="compositionally biased region" description="Low complexity" evidence="1">
    <location>
        <begin position="699"/>
        <end position="713"/>
    </location>
</feature>
<accession>A0A836C6A1</accession>
<feature type="compositionally biased region" description="Basic and acidic residues" evidence="1">
    <location>
        <begin position="1078"/>
        <end position="1095"/>
    </location>
</feature>
<proteinExistence type="predicted"/>
<feature type="compositionally biased region" description="Low complexity" evidence="1">
    <location>
        <begin position="410"/>
        <end position="421"/>
    </location>
</feature>
<dbReference type="EMBL" id="JAEHOE010000001">
    <property type="protein sequence ID" value="KAG2502046.1"/>
    <property type="molecule type" value="Genomic_DNA"/>
</dbReference>
<feature type="compositionally biased region" description="Low complexity" evidence="1">
    <location>
        <begin position="380"/>
        <end position="403"/>
    </location>
</feature>
<evidence type="ECO:0000313" key="2">
    <source>
        <dbReference type="EMBL" id="KAG2502046.1"/>
    </source>
</evidence>
<dbReference type="InterPro" id="IPR050870">
    <property type="entry name" value="FAST_kinase"/>
</dbReference>
<dbReference type="GO" id="GO:0005759">
    <property type="term" value="C:mitochondrial matrix"/>
    <property type="evidence" value="ECO:0007669"/>
    <property type="project" value="TreeGrafter"/>
</dbReference>
<dbReference type="GO" id="GO:0003723">
    <property type="term" value="F:RNA binding"/>
    <property type="evidence" value="ECO:0007669"/>
    <property type="project" value="TreeGrafter"/>
</dbReference>
<dbReference type="GO" id="GO:0035770">
    <property type="term" value="C:ribonucleoprotein granule"/>
    <property type="evidence" value="ECO:0007669"/>
    <property type="project" value="TreeGrafter"/>
</dbReference>
<dbReference type="Proteomes" id="UP000612055">
    <property type="component" value="Unassembled WGS sequence"/>
</dbReference>
<dbReference type="GO" id="GO:0000963">
    <property type="term" value="P:mitochondrial RNA processing"/>
    <property type="evidence" value="ECO:0007669"/>
    <property type="project" value="TreeGrafter"/>
</dbReference>
<feature type="compositionally biased region" description="Low complexity" evidence="1">
    <location>
        <begin position="732"/>
        <end position="766"/>
    </location>
</feature>
<dbReference type="AlphaFoldDB" id="A0A836C6A1"/>
<dbReference type="GO" id="GO:0044528">
    <property type="term" value="P:regulation of mitochondrial mRNA stability"/>
    <property type="evidence" value="ECO:0007669"/>
    <property type="project" value="TreeGrafter"/>
</dbReference>
<feature type="compositionally biased region" description="Low complexity" evidence="1">
    <location>
        <begin position="800"/>
        <end position="826"/>
    </location>
</feature>
<reference evidence="2" key="1">
    <citation type="journal article" date="2020" name="bioRxiv">
        <title>Comparative genomics of Chlamydomonas.</title>
        <authorList>
            <person name="Craig R.J."/>
            <person name="Hasan A.R."/>
            <person name="Ness R.W."/>
            <person name="Keightley P.D."/>
        </authorList>
    </citation>
    <scope>NUCLEOTIDE SEQUENCE</scope>
    <source>
        <strain evidence="2">CCAP 11/70</strain>
    </source>
</reference>
<evidence type="ECO:0000313" key="3">
    <source>
        <dbReference type="Proteomes" id="UP000612055"/>
    </source>
</evidence>
<comment type="caution">
    <text evidence="2">The sequence shown here is derived from an EMBL/GenBank/DDBJ whole genome shotgun (WGS) entry which is preliminary data.</text>
</comment>
<feature type="compositionally biased region" description="Low complexity" evidence="1">
    <location>
        <begin position="879"/>
        <end position="893"/>
    </location>
</feature>
<feature type="region of interest" description="Disordered" evidence="1">
    <location>
        <begin position="879"/>
        <end position="905"/>
    </location>
</feature>
<feature type="region of interest" description="Disordered" evidence="1">
    <location>
        <begin position="379"/>
        <end position="421"/>
    </location>
</feature>
<feature type="region of interest" description="Disordered" evidence="1">
    <location>
        <begin position="1069"/>
        <end position="1095"/>
    </location>
</feature>
<feature type="compositionally biased region" description="Polar residues" evidence="1">
    <location>
        <begin position="56"/>
        <end position="83"/>
    </location>
</feature>
<sequence>MGITHTHSVEELAEVVQRYGAHLNPIHTAAAIVKLAKLSGAGSGHGPRRQARWQGHRQTSQRPEPSSLHQQHQGPAFASSQDWIGSGEQRSPDPAAATATPSRGHQHRRGGSDGDHNPSSSPASPSPSASPVLPADALLSDLVASFVAQRTQYPTARQFANVVWALGNMRAQGPALQPTQLLAAAAEQLLAGSATKLVTALPQELSNLALGLAKLGYREVPLWAAIIAAGKARLGSFKPQELYNMAWAVASASQDRSMISAAVQAALPQLDAFSPSGLANLLWACASAQCACEELFDGAAALLLRADAAQLNAQDVANTAWAFAKLQHHHPALMARLGQWVLAQADASPQGRPGLGRAHTQELVNILWAFAALPPPLAAPPSRAAGPQGREAAAGAGAPASASDPDRTAHASTASASGSTAAEGAPLLHSLVAALLPEIARRRDLTPQGAANALLALGRLQPCPVPPEALRALLAAAAALAPRMSDQELCNALWAAGVLRDCGHGVAPAAVAPLMDAATQPARLEALPPVGLAQLVSALVGLRLSSKPAADVVAMRMLKALPALGPQELCVVAQAVAGAVHQASYCNPILLNGLANAAALRVEQLDPQGLSTMLWAFARAKHYHGPLTTSVCRAAAPRLREFTDLELSNLVWALAVLKSQDRQLMVRIAKLLVSRVRARRQRQAAAAAALPASVALGRAPAEQASGAGTGAEAEAMERGQQWDSAGRRRGQRPGSAPAAAAQAEQQQRHAQPQVAARAAEARQAAESGEDGSYQGSRSPHTSADADGNGAPSSSPPEQPRSPANGAPRPASSAPPAASSSAAPDSRPLLRRLPHLDHTDDTAVQLQPRRPLPREARLDAGAAASGRLSRSAADAATAAALAGRRSVTVSATRSSDSDLEEVDGGAGLGPAGGANLTPQGHAKSMVKLLWSFAKANLYNRPLFALLTQELRPLLHLLTPHELTQTLWAVAYHGHACPDLLDAAAPVVLGRLRRLCAWDGSVVAWAYAKLQHRPARELLEALQHHALRVAEYQDPSLLRLGWACSRLGVALCEPLHARLVELRATAARRQTAASSYDGGDGERRPPTDAGRVEPEWW</sequence>
<keyword evidence="3" id="KW-1185">Reference proteome</keyword>
<organism evidence="2 3">
    <name type="scientific">Edaphochlamys debaryana</name>
    <dbReference type="NCBI Taxonomy" id="47281"/>
    <lineage>
        <taxon>Eukaryota</taxon>
        <taxon>Viridiplantae</taxon>
        <taxon>Chlorophyta</taxon>
        <taxon>core chlorophytes</taxon>
        <taxon>Chlorophyceae</taxon>
        <taxon>CS clade</taxon>
        <taxon>Chlamydomonadales</taxon>
        <taxon>Chlamydomonadales incertae sedis</taxon>
        <taxon>Edaphochlamys</taxon>
    </lineage>
</organism>
<feature type="region of interest" description="Disordered" evidence="1">
    <location>
        <begin position="699"/>
        <end position="853"/>
    </location>
</feature>
<gene>
    <name evidence="2" type="ORF">HYH03_000540</name>
</gene>